<comment type="caution">
    <text evidence="1">The sequence shown here is derived from an EMBL/GenBank/DDBJ whole genome shotgun (WGS) entry which is preliminary data.</text>
</comment>
<accession>A0AAN8WFT2</accession>
<proteinExistence type="predicted"/>
<dbReference type="Proteomes" id="UP001381693">
    <property type="component" value="Unassembled WGS sequence"/>
</dbReference>
<dbReference type="InterPro" id="IPR036728">
    <property type="entry name" value="PBP_GOBP_sf"/>
</dbReference>
<evidence type="ECO:0000313" key="2">
    <source>
        <dbReference type="Proteomes" id="UP001381693"/>
    </source>
</evidence>
<organism evidence="1 2">
    <name type="scientific">Halocaridina rubra</name>
    <name type="common">Hawaiian red shrimp</name>
    <dbReference type="NCBI Taxonomy" id="373956"/>
    <lineage>
        <taxon>Eukaryota</taxon>
        <taxon>Metazoa</taxon>
        <taxon>Ecdysozoa</taxon>
        <taxon>Arthropoda</taxon>
        <taxon>Crustacea</taxon>
        <taxon>Multicrustacea</taxon>
        <taxon>Malacostraca</taxon>
        <taxon>Eumalacostraca</taxon>
        <taxon>Eucarida</taxon>
        <taxon>Decapoda</taxon>
        <taxon>Pleocyemata</taxon>
        <taxon>Caridea</taxon>
        <taxon>Atyoidea</taxon>
        <taxon>Atyidae</taxon>
        <taxon>Halocaridina</taxon>
    </lineage>
</organism>
<gene>
    <name evidence="1" type="ORF">SK128_013509</name>
</gene>
<dbReference type="GO" id="GO:0005549">
    <property type="term" value="F:odorant binding"/>
    <property type="evidence" value="ECO:0007669"/>
    <property type="project" value="InterPro"/>
</dbReference>
<keyword evidence="2" id="KW-1185">Reference proteome</keyword>
<reference evidence="1 2" key="1">
    <citation type="submission" date="2023-11" db="EMBL/GenBank/DDBJ databases">
        <title>Halocaridina rubra genome assembly.</title>
        <authorList>
            <person name="Smith C."/>
        </authorList>
    </citation>
    <scope>NUCLEOTIDE SEQUENCE [LARGE SCALE GENOMIC DNA]</scope>
    <source>
        <strain evidence="1">EP-1</strain>
        <tissue evidence="1">Whole</tissue>
    </source>
</reference>
<name>A0AAN8WFT2_HALRR</name>
<dbReference type="SUPFAM" id="SSF47565">
    <property type="entry name" value="Insect pheromone/odorant-binding proteins"/>
    <property type="match status" value="1"/>
</dbReference>
<evidence type="ECO:0000313" key="1">
    <source>
        <dbReference type="EMBL" id="KAK7065251.1"/>
    </source>
</evidence>
<sequence>MEHIKNWKKSGIIFACLLVMAEAWINQLNLTLCRRDVRCYRRALLCERRLRFLELEVYMLQALNDCRATTPGRIPFATATISDLENVLGTAGDDQTRDVARCLFTRLGLWKEGTIDQVAFYYMLSYSNVSSDSASQDAFLDALNACPAPELIQMPNFLGCVVQACVQSIDE</sequence>
<protein>
    <submittedName>
        <fullName evidence="1">Uncharacterized protein</fullName>
    </submittedName>
</protein>
<dbReference type="AlphaFoldDB" id="A0AAN8WFT2"/>
<dbReference type="EMBL" id="JAXCGZ010020838">
    <property type="protein sequence ID" value="KAK7065251.1"/>
    <property type="molecule type" value="Genomic_DNA"/>
</dbReference>